<evidence type="ECO:0000313" key="1">
    <source>
        <dbReference type="EMBL" id="CAB4620878.1"/>
    </source>
</evidence>
<reference evidence="1" key="1">
    <citation type="submission" date="2020-05" db="EMBL/GenBank/DDBJ databases">
        <authorList>
            <person name="Chiriac C."/>
            <person name="Salcher M."/>
            <person name="Ghai R."/>
            <person name="Kavagutti S V."/>
        </authorList>
    </citation>
    <scope>NUCLEOTIDE SEQUENCE</scope>
</reference>
<dbReference type="InterPro" id="IPR037460">
    <property type="entry name" value="SEST-like"/>
</dbReference>
<dbReference type="GO" id="GO:0016788">
    <property type="term" value="F:hydrolase activity, acting on ester bonds"/>
    <property type="evidence" value="ECO:0007669"/>
    <property type="project" value="InterPro"/>
</dbReference>
<protein>
    <submittedName>
        <fullName evidence="1">Unannotated protein</fullName>
    </submittedName>
</protein>
<dbReference type="PANTHER" id="PTHR37981">
    <property type="entry name" value="LIPASE 2"/>
    <property type="match status" value="1"/>
</dbReference>
<gene>
    <name evidence="1" type="ORF">UFOPK1908_00776</name>
</gene>
<dbReference type="Gene3D" id="3.40.50.1110">
    <property type="entry name" value="SGNH hydrolase"/>
    <property type="match status" value="1"/>
</dbReference>
<dbReference type="SUPFAM" id="SSF52266">
    <property type="entry name" value="SGNH hydrolase"/>
    <property type="match status" value="1"/>
</dbReference>
<accession>A0A6J6IFU8</accession>
<dbReference type="AlphaFoldDB" id="A0A6J6IFU8"/>
<name>A0A6J6IFU8_9ZZZZ</name>
<sequence>MLSKRWLLIALVGLLAWGLNSPAFAAPAATARGSWTMVDMTKDVNNDGVIDGDGGVPKSGALSLVPSTQMVGAGNHIAQPNERLIGGTTSWYLSPAGFPVTLNACASLGSSYQWSIKNLSNQAVTTLAKKQLSAKTCHSRVTLPEGSYTFTLTVTSGATQQSVDLPAQVKNIVFLVMGDSYASGEGNPRNVNAWINQGGLFATFRPYWDEAGCHRSVQGGPAKAALALEKTSTQTSVTLVDVSCSGATIRQGILGTQGGTSQSQVALAKTILGDQQVDVVSLSIGGNDIGFGTVLSACFSNANCPISKPGAGPLQSYPTLNAGVTDQISKLPKAYADVANCLAGRTCANAPTLAPTAAVLPALYPDIARNSNGAICSYLTMTAEDFTWARTSMLNPTPPPSVAYRTSNQGTITLPIASSLNQQISNTAALGWKPVTGTWTRSGDSSIGHGICAGSQAWVFGVQLGGQMLGAAFHPNPAGQDQLAQAILEAAKSATA</sequence>
<dbReference type="GO" id="GO:0006629">
    <property type="term" value="P:lipid metabolic process"/>
    <property type="evidence" value="ECO:0007669"/>
    <property type="project" value="TreeGrafter"/>
</dbReference>
<organism evidence="1">
    <name type="scientific">freshwater metagenome</name>
    <dbReference type="NCBI Taxonomy" id="449393"/>
    <lineage>
        <taxon>unclassified sequences</taxon>
        <taxon>metagenomes</taxon>
        <taxon>ecological metagenomes</taxon>
    </lineage>
</organism>
<proteinExistence type="predicted"/>
<dbReference type="PANTHER" id="PTHR37981:SF1">
    <property type="entry name" value="SGNH HYDROLASE-TYPE ESTERASE DOMAIN-CONTAINING PROTEIN"/>
    <property type="match status" value="1"/>
</dbReference>
<dbReference type="EMBL" id="CAEZVB010000030">
    <property type="protein sequence ID" value="CAB4620878.1"/>
    <property type="molecule type" value="Genomic_DNA"/>
</dbReference>
<dbReference type="InterPro" id="IPR036514">
    <property type="entry name" value="SGNH_hydro_sf"/>
</dbReference>